<dbReference type="Pfam" id="PF00792">
    <property type="entry name" value="PI3K_C2"/>
    <property type="match status" value="1"/>
</dbReference>
<proteinExistence type="inferred from homology"/>
<dbReference type="InterPro" id="IPR042236">
    <property type="entry name" value="PI3K_accessory_sf"/>
</dbReference>
<dbReference type="SMART" id="SM00142">
    <property type="entry name" value="PI3K_C2"/>
    <property type="match status" value="1"/>
</dbReference>
<dbReference type="PROSITE" id="PS51547">
    <property type="entry name" value="C2_PI3K"/>
    <property type="match status" value="1"/>
</dbReference>
<dbReference type="GO" id="GO:0005768">
    <property type="term" value="C:endosome"/>
    <property type="evidence" value="ECO:0007669"/>
    <property type="project" value="TreeGrafter"/>
</dbReference>
<feature type="region of interest" description="Disordered" evidence="2">
    <location>
        <begin position="448"/>
        <end position="490"/>
    </location>
</feature>
<dbReference type="PROSITE" id="PS51545">
    <property type="entry name" value="PIK_HELICAL"/>
    <property type="match status" value="1"/>
</dbReference>
<evidence type="ECO:0000313" key="5">
    <source>
        <dbReference type="EMBL" id="TKR96795.1"/>
    </source>
</evidence>
<accession>A0A4V6A6Z6</accession>
<dbReference type="GO" id="GO:0016303">
    <property type="term" value="F:1-phosphatidylinositol-3-kinase activity"/>
    <property type="evidence" value="ECO:0007669"/>
    <property type="project" value="TreeGrafter"/>
</dbReference>
<evidence type="ECO:0000256" key="2">
    <source>
        <dbReference type="SAM" id="MobiDB-lite"/>
    </source>
</evidence>
<organism evidence="5 6">
    <name type="scientific">Steinernema carpocapsae</name>
    <name type="common">Entomopathogenic nematode</name>
    <dbReference type="NCBI Taxonomy" id="34508"/>
    <lineage>
        <taxon>Eukaryota</taxon>
        <taxon>Metazoa</taxon>
        <taxon>Ecdysozoa</taxon>
        <taxon>Nematoda</taxon>
        <taxon>Chromadorea</taxon>
        <taxon>Rhabditida</taxon>
        <taxon>Tylenchina</taxon>
        <taxon>Panagrolaimomorpha</taxon>
        <taxon>Strongyloidoidea</taxon>
        <taxon>Steinernematidae</taxon>
        <taxon>Steinernema</taxon>
    </lineage>
</organism>
<dbReference type="GO" id="GO:0048015">
    <property type="term" value="P:phosphatidylinositol-mediated signaling"/>
    <property type="evidence" value="ECO:0007669"/>
    <property type="project" value="TreeGrafter"/>
</dbReference>
<sequence length="576" mass="67175">MGLNDKNFDFIYNCDLDAPVQIKLCDLEGCLRSYGHEISRMDLTHIYATFAVYCHGRPVGRPVMSSYKDSSTKNDPSTTLKSWSEWITLPIMYSELSRDTFLFIVLWNVGMDAEPVYLAQAVKTLFSKHGVYREDYLHIRMHRTDSEKPDPFWKPADQLSRDAKFTTDPVRALEKKRKLYCSKMIDHVQWLDQITMTKIEQVKQAKKIEDKSLIMMIEMAKIQFKDLSYSIVYFDIEEDESLNASAPSNVDRELGYDNLCEIKHHALTRNARTDQSDRHLKPNSGARDALDTIIKPKLFQKWHCLMFMGVFVAMKSFLRKLACPAPKSCVMSVEQRDLIWKFRYYLQRDKKALTKFVRSVNWEEKDEVNQAVKIIKEWDPIDPVDALELLSPDFHNIHVRKYAVSRLEVAETDKILLYLPQLVQALRYDGDLTASYVQESLIAAQSIDENKTEKEQKDEENKDKKEASEEHKEQKKEEKKEEPKRVILKPQPQEMTSQIGSPYDLKGLLIHFACKDPIIANYLFWYLKVEVEINEKIEYSIAAMYSEVLENVLQALREGNATLEDSLRIWTISRDS</sequence>
<protein>
    <recommendedName>
        <fullName evidence="7">PIK helical domain-containing protein</fullName>
    </recommendedName>
</protein>
<dbReference type="InterPro" id="IPR001263">
    <property type="entry name" value="PI3K_accessory_dom"/>
</dbReference>
<dbReference type="InterPro" id="IPR016024">
    <property type="entry name" value="ARM-type_fold"/>
</dbReference>
<dbReference type="SUPFAM" id="SSF48371">
    <property type="entry name" value="ARM repeat"/>
    <property type="match status" value="1"/>
</dbReference>
<dbReference type="GO" id="GO:0034272">
    <property type="term" value="C:phosphatidylinositol 3-kinase complex, class III, type II"/>
    <property type="evidence" value="ECO:0007669"/>
    <property type="project" value="TreeGrafter"/>
</dbReference>
<dbReference type="Gene3D" id="2.60.40.150">
    <property type="entry name" value="C2 domain"/>
    <property type="match status" value="1"/>
</dbReference>
<dbReference type="InterPro" id="IPR015433">
    <property type="entry name" value="PI3/4_kinase"/>
</dbReference>
<dbReference type="EMBL" id="AZBU02000002">
    <property type="protein sequence ID" value="TKR96795.1"/>
    <property type="molecule type" value="Genomic_DNA"/>
</dbReference>
<gene>
    <name evidence="5" type="ORF">L596_010764</name>
</gene>
<keyword evidence="6" id="KW-1185">Reference proteome</keyword>
<feature type="domain" description="PIK helical" evidence="3">
    <location>
        <begin position="304"/>
        <end position="551"/>
    </location>
</feature>
<dbReference type="OrthoDB" id="67688at2759"/>
<dbReference type="AlphaFoldDB" id="A0A4V6A6Z6"/>
<dbReference type="InterPro" id="IPR002420">
    <property type="entry name" value="PI3K-type_C2_dom"/>
</dbReference>
<feature type="compositionally biased region" description="Basic and acidic residues" evidence="2">
    <location>
        <begin position="448"/>
        <end position="485"/>
    </location>
</feature>
<dbReference type="Proteomes" id="UP000298663">
    <property type="component" value="Unassembled WGS sequence"/>
</dbReference>
<feature type="domain" description="C2 PI3K-type" evidence="4">
    <location>
        <begin position="16"/>
        <end position="191"/>
    </location>
</feature>
<evidence type="ECO:0000256" key="1">
    <source>
        <dbReference type="PROSITE-ProRule" id="PRU00880"/>
    </source>
</evidence>
<dbReference type="GO" id="GO:0034271">
    <property type="term" value="C:phosphatidylinositol 3-kinase complex, class III, type I"/>
    <property type="evidence" value="ECO:0007669"/>
    <property type="project" value="TreeGrafter"/>
</dbReference>
<dbReference type="SMART" id="SM00145">
    <property type="entry name" value="PI3Ka"/>
    <property type="match status" value="1"/>
</dbReference>
<dbReference type="PANTHER" id="PTHR10048">
    <property type="entry name" value="PHOSPHATIDYLINOSITOL KINASE"/>
    <property type="match status" value="1"/>
</dbReference>
<dbReference type="GO" id="GO:0000045">
    <property type="term" value="P:autophagosome assembly"/>
    <property type="evidence" value="ECO:0007669"/>
    <property type="project" value="TreeGrafter"/>
</dbReference>
<dbReference type="GO" id="GO:0005777">
    <property type="term" value="C:peroxisome"/>
    <property type="evidence" value="ECO:0007669"/>
    <property type="project" value="TreeGrafter"/>
</dbReference>
<comment type="similarity">
    <text evidence="1">Belongs to the PI3/PI4-kinase family.</text>
</comment>
<comment type="caution">
    <text evidence="5">The sequence shown here is derived from an EMBL/GenBank/DDBJ whole genome shotgun (WGS) entry which is preliminary data.</text>
</comment>
<dbReference type="GO" id="GO:0000407">
    <property type="term" value="C:phagophore assembly site"/>
    <property type="evidence" value="ECO:0007669"/>
    <property type="project" value="TreeGrafter"/>
</dbReference>
<evidence type="ECO:0000313" key="6">
    <source>
        <dbReference type="Proteomes" id="UP000298663"/>
    </source>
</evidence>
<evidence type="ECO:0000259" key="3">
    <source>
        <dbReference type="PROSITE" id="PS51545"/>
    </source>
</evidence>
<reference evidence="5 6" key="2">
    <citation type="journal article" date="2019" name="G3 (Bethesda)">
        <title>Hybrid Assembly of the Genome of the Entomopathogenic Nematode Steinernema carpocapsae Identifies the X-Chromosome.</title>
        <authorList>
            <person name="Serra L."/>
            <person name="Macchietto M."/>
            <person name="Macias-Munoz A."/>
            <person name="McGill C.J."/>
            <person name="Rodriguez I.M."/>
            <person name="Rodriguez B."/>
            <person name="Murad R."/>
            <person name="Mortazavi A."/>
        </authorList>
    </citation>
    <scope>NUCLEOTIDE SEQUENCE [LARGE SCALE GENOMIC DNA]</scope>
    <source>
        <strain evidence="5 6">ALL</strain>
    </source>
</reference>
<dbReference type="PANTHER" id="PTHR10048:SF7">
    <property type="entry name" value="PHOSPHATIDYLINOSITOL 3-KINASE CATALYTIC SUBUNIT TYPE 3"/>
    <property type="match status" value="1"/>
</dbReference>
<dbReference type="InterPro" id="IPR035892">
    <property type="entry name" value="C2_domain_sf"/>
</dbReference>
<name>A0A4V6A6Z6_STECR</name>
<dbReference type="Pfam" id="PF00613">
    <property type="entry name" value="PI3Ka"/>
    <property type="match status" value="1"/>
</dbReference>
<dbReference type="GO" id="GO:0006897">
    <property type="term" value="P:endocytosis"/>
    <property type="evidence" value="ECO:0007669"/>
    <property type="project" value="TreeGrafter"/>
</dbReference>
<dbReference type="STRING" id="34508.A0A4V6A6Z6"/>
<dbReference type="Gene3D" id="1.25.40.70">
    <property type="entry name" value="Phosphatidylinositol 3-kinase, accessory domain (PIK)"/>
    <property type="match status" value="1"/>
</dbReference>
<dbReference type="SUPFAM" id="SSF49562">
    <property type="entry name" value="C2 domain (Calcium/lipid-binding domain, CaLB)"/>
    <property type="match status" value="1"/>
</dbReference>
<evidence type="ECO:0000259" key="4">
    <source>
        <dbReference type="PROSITE" id="PS51547"/>
    </source>
</evidence>
<reference evidence="5 6" key="1">
    <citation type="journal article" date="2015" name="Genome Biol.">
        <title>Comparative genomics of Steinernema reveals deeply conserved gene regulatory networks.</title>
        <authorList>
            <person name="Dillman A.R."/>
            <person name="Macchietto M."/>
            <person name="Porter C.F."/>
            <person name="Rogers A."/>
            <person name="Williams B."/>
            <person name="Antoshechkin I."/>
            <person name="Lee M.M."/>
            <person name="Goodwin Z."/>
            <person name="Lu X."/>
            <person name="Lewis E.E."/>
            <person name="Goodrich-Blair H."/>
            <person name="Stock S.P."/>
            <person name="Adams B.J."/>
            <person name="Sternberg P.W."/>
            <person name="Mortazavi A."/>
        </authorList>
    </citation>
    <scope>NUCLEOTIDE SEQUENCE [LARGE SCALE GENOMIC DNA]</scope>
    <source>
        <strain evidence="5 6">ALL</strain>
    </source>
</reference>
<evidence type="ECO:0008006" key="7">
    <source>
        <dbReference type="Google" id="ProtNLM"/>
    </source>
</evidence>